<dbReference type="AlphaFoldDB" id="A0A0D2LX50"/>
<feature type="region of interest" description="Disordered" evidence="1">
    <location>
        <begin position="430"/>
        <end position="451"/>
    </location>
</feature>
<dbReference type="PANTHER" id="PTHR20961:SF38">
    <property type="entry name" value="PROTEIN O-LINKED-MANNOSE BETA-1,4-N-ACETYLGLUCOSAMINYLTRANSFERASE 2"/>
    <property type="match status" value="1"/>
</dbReference>
<feature type="signal peptide" evidence="2">
    <location>
        <begin position="1"/>
        <end position="27"/>
    </location>
</feature>
<gene>
    <name evidence="3" type="ORF">MNEG_11937</name>
</gene>
<dbReference type="Proteomes" id="UP000054498">
    <property type="component" value="Unassembled WGS sequence"/>
</dbReference>
<dbReference type="GeneID" id="25729249"/>
<feature type="region of interest" description="Disordered" evidence="1">
    <location>
        <begin position="36"/>
        <end position="103"/>
    </location>
</feature>
<reference evidence="3 4" key="1">
    <citation type="journal article" date="2013" name="BMC Genomics">
        <title>Reconstruction of the lipid metabolism for the microalga Monoraphidium neglectum from its genome sequence reveals characteristics suitable for biofuel production.</title>
        <authorList>
            <person name="Bogen C."/>
            <person name="Al-Dilaimi A."/>
            <person name="Albersmeier A."/>
            <person name="Wichmann J."/>
            <person name="Grundmann M."/>
            <person name="Rupp O."/>
            <person name="Lauersen K.J."/>
            <person name="Blifernez-Klassen O."/>
            <person name="Kalinowski J."/>
            <person name="Goesmann A."/>
            <person name="Mussgnug J.H."/>
            <person name="Kruse O."/>
        </authorList>
    </citation>
    <scope>NUCLEOTIDE SEQUENCE [LARGE SCALE GENOMIC DNA]</scope>
    <source>
        <strain evidence="3 4">SAG 48.87</strain>
    </source>
</reference>
<dbReference type="EMBL" id="KK103196">
    <property type="protein sequence ID" value="KIY96024.1"/>
    <property type="molecule type" value="Genomic_DNA"/>
</dbReference>
<evidence type="ECO:0000256" key="1">
    <source>
        <dbReference type="SAM" id="MobiDB-lite"/>
    </source>
</evidence>
<feature type="compositionally biased region" description="Low complexity" evidence="1">
    <location>
        <begin position="435"/>
        <end position="451"/>
    </location>
</feature>
<dbReference type="InterPro" id="IPR007657">
    <property type="entry name" value="Glycosyltransferase_61"/>
</dbReference>
<feature type="compositionally biased region" description="Pro residues" evidence="1">
    <location>
        <begin position="66"/>
        <end position="76"/>
    </location>
</feature>
<evidence type="ECO:0000313" key="3">
    <source>
        <dbReference type="EMBL" id="KIY96024.1"/>
    </source>
</evidence>
<dbReference type="KEGG" id="mng:MNEG_11937"/>
<evidence type="ECO:0000256" key="2">
    <source>
        <dbReference type="SAM" id="SignalP"/>
    </source>
</evidence>
<accession>A0A0D2LX50</accession>
<name>A0A0D2LX50_9CHLO</name>
<keyword evidence="4" id="KW-1185">Reference proteome</keyword>
<dbReference type="GO" id="GO:0016757">
    <property type="term" value="F:glycosyltransferase activity"/>
    <property type="evidence" value="ECO:0007669"/>
    <property type="project" value="InterPro"/>
</dbReference>
<keyword evidence="2" id="KW-0732">Signal</keyword>
<dbReference type="OrthoDB" id="548706at2759"/>
<organism evidence="3 4">
    <name type="scientific">Monoraphidium neglectum</name>
    <dbReference type="NCBI Taxonomy" id="145388"/>
    <lineage>
        <taxon>Eukaryota</taxon>
        <taxon>Viridiplantae</taxon>
        <taxon>Chlorophyta</taxon>
        <taxon>core chlorophytes</taxon>
        <taxon>Chlorophyceae</taxon>
        <taxon>CS clade</taxon>
        <taxon>Sphaeropleales</taxon>
        <taxon>Selenastraceae</taxon>
        <taxon>Monoraphidium</taxon>
    </lineage>
</organism>
<evidence type="ECO:0000313" key="4">
    <source>
        <dbReference type="Proteomes" id="UP000054498"/>
    </source>
</evidence>
<sequence>MLLTSASSRSLLVLLLVLLPSLPRVAVQAVAHISAGDDVAASDGSPARQQRQQEPGEWRAAASANPLPPPPPPPVPHAGIPQRALTGQPRSERPAPPHPPRRRARRKLAFGAFVQQARDEIPDSEEAPGCAARAGVGYLERWRRLGGTFCALPGRGPATAAPPPEAGGSARALPPPPPEFGSVARCNAHPAADLTACFATNMVFDATAFMGPKKQPDELPAAAKGSVRLGCNRTQPLAAFLRGRLRNEGPRRWLVDAAELVPPADVAGLCAAGGGAVEHAVVFLMRLDGSNAFHNAADAQRLRPARRVAAPRRPAETLVHMFIGLAALQIPPEALSGGLQVIIADDKPPGYFLDILRRLSHPHPLIALRDAPPPPGTCLRAAAVAPFVGHGNSLLAASAEEVGCRSVMLHAASLWLRELFWDVLPREPPVDAEQQEQQAQQQGQQARQQEQQLSGARTLQFVWLSRAHFEASMRGKLSGWQRQRAAPNEAEALELSQQPFSPDQVFTLSRTGVLAGVHGAGLANMLMMEPGRGAVLEVWHGMEDNFHYGGGHGGPSSGQTWTPIDPTADIRYDEDYARFYDLYSGQRKLPPPVDGRTLYTELGLLHQQQQQRQQQADLQVAVAQQAAMMGSAATPPPGHAAAALASLMAGGGALTPGGLEVIQEADGLPGMLQAALQQMCEWRVHKAAQHA</sequence>
<proteinExistence type="predicted"/>
<feature type="chain" id="PRO_5002258235" evidence="2">
    <location>
        <begin position="28"/>
        <end position="691"/>
    </location>
</feature>
<dbReference type="PANTHER" id="PTHR20961">
    <property type="entry name" value="GLYCOSYLTRANSFERASE"/>
    <property type="match status" value="1"/>
</dbReference>
<dbReference type="RefSeq" id="XP_013895044.1">
    <property type="nucleotide sequence ID" value="XM_014039590.1"/>
</dbReference>
<protein>
    <submittedName>
        <fullName evidence="3">Uncharacterized protein</fullName>
    </submittedName>
</protein>